<gene>
    <name evidence="2" type="ORF">P5673_025961</name>
</gene>
<dbReference type="PANTHER" id="PTHR14659:SF1">
    <property type="entry name" value="ALPHA- AND GAMMA-ADAPTIN-BINDING PROTEIN P34"/>
    <property type="match status" value="1"/>
</dbReference>
<keyword evidence="3" id="KW-1185">Reference proteome</keyword>
<dbReference type="InterPro" id="IPR019341">
    <property type="entry name" value="Alpha/Gamma-adaptin-bd_p34"/>
</dbReference>
<protein>
    <submittedName>
        <fullName evidence="2">Alpha- and gamma-adaptin-binding protein p34</fullName>
    </submittedName>
</protein>
<evidence type="ECO:0000313" key="2">
    <source>
        <dbReference type="EMBL" id="KAK2552799.1"/>
    </source>
</evidence>
<feature type="region of interest" description="Disordered" evidence="1">
    <location>
        <begin position="182"/>
        <end position="201"/>
    </location>
</feature>
<name>A0AAD9UWP8_ACRCE</name>
<dbReference type="Gene3D" id="3.40.50.11960">
    <property type="match status" value="1"/>
</dbReference>
<evidence type="ECO:0000313" key="3">
    <source>
        <dbReference type="Proteomes" id="UP001249851"/>
    </source>
</evidence>
<dbReference type="AlphaFoldDB" id="A0AAD9UWP8"/>
<sequence>MESSQGRVLVVSCSSYLSTEDIVREVFKGEIPEPVSISDLFNGYLWQIENKYYTADIQVCSCCVTSPPKTESKLALNFFFQSIVIAFDENEEGLVSVVQTSLLRSSFKEVNSWLSYVKLQDPSILLLLNSGKGSDLVISRAEVVRWCLSNSFELINMYIQEEEDSQEENPYLTNPEEDLAGWGCTDAPSNEGSSDDIELPSSLSNDGDEIESFEELFQRLAQMKEQASHLPSKERKSYAEKLDMWVIAGFIIVGCLYLCRFENISAGADLCLPYEVGEVLR</sequence>
<organism evidence="2 3">
    <name type="scientific">Acropora cervicornis</name>
    <name type="common">Staghorn coral</name>
    <dbReference type="NCBI Taxonomy" id="6130"/>
    <lineage>
        <taxon>Eukaryota</taxon>
        <taxon>Metazoa</taxon>
        <taxon>Cnidaria</taxon>
        <taxon>Anthozoa</taxon>
        <taxon>Hexacorallia</taxon>
        <taxon>Scleractinia</taxon>
        <taxon>Astrocoeniina</taxon>
        <taxon>Acroporidae</taxon>
        <taxon>Acropora</taxon>
    </lineage>
</organism>
<evidence type="ECO:0000256" key="1">
    <source>
        <dbReference type="SAM" id="MobiDB-lite"/>
    </source>
</evidence>
<dbReference type="EMBL" id="JARQWQ010000083">
    <property type="protein sequence ID" value="KAK2552799.1"/>
    <property type="molecule type" value="Genomic_DNA"/>
</dbReference>
<dbReference type="Proteomes" id="UP001249851">
    <property type="component" value="Unassembled WGS sequence"/>
</dbReference>
<dbReference type="Pfam" id="PF10199">
    <property type="entry name" value="Adaptin_binding"/>
    <property type="match status" value="1"/>
</dbReference>
<comment type="caution">
    <text evidence="2">The sequence shown here is derived from an EMBL/GenBank/DDBJ whole genome shotgun (WGS) entry which is preliminary data.</text>
</comment>
<reference evidence="2" key="1">
    <citation type="journal article" date="2023" name="G3 (Bethesda)">
        <title>Whole genome assembly and annotation of the endangered Caribbean coral Acropora cervicornis.</title>
        <authorList>
            <person name="Selwyn J.D."/>
            <person name="Vollmer S.V."/>
        </authorList>
    </citation>
    <scope>NUCLEOTIDE SEQUENCE</scope>
    <source>
        <strain evidence="2">K2</strain>
    </source>
</reference>
<reference evidence="2" key="2">
    <citation type="journal article" date="2023" name="Science">
        <title>Genomic signatures of disease resistance in endangered staghorn corals.</title>
        <authorList>
            <person name="Vollmer S.V."/>
            <person name="Selwyn J.D."/>
            <person name="Despard B.A."/>
            <person name="Roesel C.L."/>
        </authorList>
    </citation>
    <scope>NUCLEOTIDE SEQUENCE</scope>
    <source>
        <strain evidence="2">K2</strain>
    </source>
</reference>
<accession>A0AAD9UWP8</accession>
<proteinExistence type="predicted"/>
<dbReference type="PANTHER" id="PTHR14659">
    <property type="entry name" value="ALPHA- AND GAMMA-ADAPTIN-BINDING PROTEIN P34"/>
    <property type="match status" value="1"/>
</dbReference>